<dbReference type="Pfam" id="PF00168">
    <property type="entry name" value="C2"/>
    <property type="match status" value="1"/>
</dbReference>
<dbReference type="InterPro" id="IPR014772">
    <property type="entry name" value="Munc13_dom-2"/>
</dbReference>
<feature type="compositionally biased region" description="Basic residues" evidence="1">
    <location>
        <begin position="1315"/>
        <end position="1326"/>
    </location>
</feature>
<keyword evidence="6" id="KW-1185">Reference proteome</keyword>
<dbReference type="EMBL" id="MU129050">
    <property type="protein sequence ID" value="KAF9508783.1"/>
    <property type="molecule type" value="Genomic_DNA"/>
</dbReference>
<dbReference type="PANTHER" id="PTHR47263:SF1">
    <property type="entry name" value="C2 DOMAIN PROTEIN (AFU_ORTHOLOGUE AFUA_7G02350)"/>
    <property type="match status" value="1"/>
</dbReference>
<dbReference type="Pfam" id="PF06292">
    <property type="entry name" value="MUN"/>
    <property type="match status" value="1"/>
</dbReference>
<dbReference type="PROSITE" id="PS50004">
    <property type="entry name" value="C2"/>
    <property type="match status" value="1"/>
</dbReference>
<evidence type="ECO:0000259" key="4">
    <source>
        <dbReference type="PROSITE" id="PS51259"/>
    </source>
</evidence>
<dbReference type="PROSITE" id="PS51258">
    <property type="entry name" value="MHD1"/>
    <property type="match status" value="1"/>
</dbReference>
<dbReference type="InterPro" id="IPR014770">
    <property type="entry name" value="Munc13_1"/>
</dbReference>
<evidence type="ECO:0000256" key="1">
    <source>
        <dbReference type="SAM" id="MobiDB-lite"/>
    </source>
</evidence>
<dbReference type="SUPFAM" id="SSF49562">
    <property type="entry name" value="C2 domain (Calcium/lipid-binding domain, CaLB)"/>
    <property type="match status" value="1"/>
</dbReference>
<feature type="region of interest" description="Disordered" evidence="1">
    <location>
        <begin position="338"/>
        <end position="372"/>
    </location>
</feature>
<dbReference type="InterPro" id="IPR000008">
    <property type="entry name" value="C2_dom"/>
</dbReference>
<dbReference type="PROSITE" id="PS51259">
    <property type="entry name" value="MHD2"/>
    <property type="match status" value="1"/>
</dbReference>
<evidence type="ECO:0000313" key="6">
    <source>
        <dbReference type="Proteomes" id="UP000886523"/>
    </source>
</evidence>
<sequence>MTTRSFDSTTSRRSRRERISNEEVYDYALRVAYLGHLMTPKVSSSTDAKEKEREKELIKDHHSRLSGLSSSIYSFGDMFKDVGRDGPRSVKFPEKLLKVLDAKLRNIAMGMDPGYTDQLIRRTVAVFWGSLKDPAFLKQMKENRKIEELILMFVTTASAALRKDPSLAGDKWKIELNNQIAQFIRILRQCLANITYVPPELTARLDMYSAKLVPTSPSETSSDSGSFTAVARSETPNSVVSPATSNLLDMPLVQTVARLFGYSDIDVQNDLSSLKKICTEKAALSDLKTCLKNINADAPFPGRREDFDSEEAWQHWRTQELAHLSQLMLVMMQINPGLAKSPPSEVPSSTPGRPMSADPSRDASDDPTVSRRDSIVSRYSLALPSFDAESIGATIQDDDDGSSGASFTFIPPHPKKFYKRLVELCIEYDLRAMSSLPEDQEVSLGILSPRHLEVLNECAVRWRIGSPYRVSCFLDILKYKYEREEVPLECIPEGLQMVSKALHELNLPKWAIGDLEYLTQVYGALFNIFLGLLYHTLENFGSMTQEDIHPYLSILEKIRESGLMERYDVDVTARVADIAERVHEIAVVHYNTKSKELSSAHTGVNRAMPLLLMTDWIEKQAKSLDKRFPEPLLGNLDLVSLAFESYYPLFLGDLEYSRRQLLEGSMNQPTPDVPIEDIFSLYRRTRILTDMYTAFCPNSKEEFDITSYFEPYVLQWLLNTDNKTTQWVDSAIKVDKFEAEGPEGHSSSIVDLFESLKPPIDFLVDLKWSDAYQEARFFTSLSKTINKAIEQYCHRVEELFMAEMYPRPPPDVQATKQIAWMEKAKLTMTGEKKVEPFNFLATSCIKLNNVEAARKLLDQMYARMDSDKVARTLDELAPALPPKGTPKERFLFTVKIVHAENLPSTDSSSRLDTFVTLSDEKGVRLAKTRTIYESLTPRWEETFDFSVENSLWLMASVRDRALVGKHDTLGRAYLCLDPGRYGDFLTHDLWLDLDPQGRILIRVSMEGEKDDIQFYFGRAFRSLKRAEGDMTRIFIDKMSPLVQQSLSRNVLKTLIKTGLPATLDYNKALGNVKDFFGSKMGSNNSDILIPLPQQEKPRVRPEQLTDVEIEQAISPLFDYFETNLQVLNSSLSDTARQTMMIRVWKEILLVIEGLLIPPLSDAHSDMKPLSDKEVDIVFKWLKFLRDYFYAGGEGPVPLELLQNQKYRDVVSIRLYYDWHTDALMEECVRMMQQNLRGAPSMKRRAKSVYQQRNLGTIKDRKREKSKQAENSNGEVIMRILECGELIKFVPPNTQDFIEQQLKIISAVQSEQESRMKRRSVASRHPRLSPVPSIPPISE</sequence>
<dbReference type="Gene3D" id="2.60.40.150">
    <property type="entry name" value="C2 domain"/>
    <property type="match status" value="1"/>
</dbReference>
<feature type="domain" description="MHD1" evidence="3">
    <location>
        <begin position="679"/>
        <end position="796"/>
    </location>
</feature>
<evidence type="ECO:0000259" key="2">
    <source>
        <dbReference type="PROSITE" id="PS50004"/>
    </source>
</evidence>
<accession>A0A9P6AMZ0</accession>
<evidence type="ECO:0000259" key="3">
    <source>
        <dbReference type="PROSITE" id="PS51258"/>
    </source>
</evidence>
<feature type="compositionally biased region" description="Basic and acidic residues" evidence="1">
    <location>
        <begin position="359"/>
        <end position="372"/>
    </location>
</feature>
<dbReference type="SMART" id="SM00239">
    <property type="entry name" value="C2"/>
    <property type="match status" value="1"/>
</dbReference>
<feature type="region of interest" description="Disordered" evidence="1">
    <location>
        <begin position="1238"/>
        <end position="1270"/>
    </location>
</feature>
<dbReference type="Gene3D" id="1.10.357.50">
    <property type="match status" value="1"/>
</dbReference>
<dbReference type="PANTHER" id="PTHR47263">
    <property type="entry name" value="ADENYLATE CYCLASE ACTIVATION PROTEIN GIT1"/>
    <property type="match status" value="1"/>
</dbReference>
<dbReference type="Proteomes" id="UP000886523">
    <property type="component" value="Unassembled WGS sequence"/>
</dbReference>
<feature type="compositionally biased region" description="Basic and acidic residues" evidence="1">
    <location>
        <begin position="47"/>
        <end position="60"/>
    </location>
</feature>
<feature type="domain" description="MHD2" evidence="4">
    <location>
        <begin position="1110"/>
        <end position="1227"/>
    </location>
</feature>
<comment type="caution">
    <text evidence="5">The sequence shown here is derived from an EMBL/GenBank/DDBJ whole genome shotgun (WGS) entry which is preliminary data.</text>
</comment>
<name>A0A9P6AMZ0_9AGAM</name>
<feature type="domain" description="C2" evidence="2">
    <location>
        <begin position="872"/>
        <end position="991"/>
    </location>
</feature>
<dbReference type="CDD" id="cd04043">
    <property type="entry name" value="C2_Munc13_fungal"/>
    <property type="match status" value="1"/>
</dbReference>
<protein>
    <submittedName>
        <fullName evidence="5">Uncharacterized protein</fullName>
    </submittedName>
</protein>
<dbReference type="OrthoDB" id="2015333at2759"/>
<dbReference type="InterPro" id="IPR010439">
    <property type="entry name" value="MUN_dom"/>
</dbReference>
<organism evidence="5 6">
    <name type="scientific">Hydnum rufescens UP504</name>
    <dbReference type="NCBI Taxonomy" id="1448309"/>
    <lineage>
        <taxon>Eukaryota</taxon>
        <taxon>Fungi</taxon>
        <taxon>Dikarya</taxon>
        <taxon>Basidiomycota</taxon>
        <taxon>Agaricomycotina</taxon>
        <taxon>Agaricomycetes</taxon>
        <taxon>Cantharellales</taxon>
        <taxon>Hydnaceae</taxon>
        <taxon>Hydnum</taxon>
    </lineage>
</organism>
<dbReference type="InterPro" id="IPR035892">
    <property type="entry name" value="C2_domain_sf"/>
</dbReference>
<feature type="region of interest" description="Disordered" evidence="1">
    <location>
        <begin position="43"/>
        <end position="62"/>
    </location>
</feature>
<evidence type="ECO:0000313" key="5">
    <source>
        <dbReference type="EMBL" id="KAF9508783.1"/>
    </source>
</evidence>
<feature type="region of interest" description="Disordered" evidence="1">
    <location>
        <begin position="1314"/>
        <end position="1338"/>
    </location>
</feature>
<proteinExistence type="predicted"/>
<dbReference type="Gene3D" id="1.20.58.1100">
    <property type="match status" value="1"/>
</dbReference>
<reference evidence="5" key="1">
    <citation type="journal article" date="2020" name="Nat. Commun.">
        <title>Large-scale genome sequencing of mycorrhizal fungi provides insights into the early evolution of symbiotic traits.</title>
        <authorList>
            <person name="Miyauchi S."/>
            <person name="Kiss E."/>
            <person name="Kuo A."/>
            <person name="Drula E."/>
            <person name="Kohler A."/>
            <person name="Sanchez-Garcia M."/>
            <person name="Morin E."/>
            <person name="Andreopoulos B."/>
            <person name="Barry K.W."/>
            <person name="Bonito G."/>
            <person name="Buee M."/>
            <person name="Carver A."/>
            <person name="Chen C."/>
            <person name="Cichocki N."/>
            <person name="Clum A."/>
            <person name="Culley D."/>
            <person name="Crous P.W."/>
            <person name="Fauchery L."/>
            <person name="Girlanda M."/>
            <person name="Hayes R.D."/>
            <person name="Keri Z."/>
            <person name="LaButti K."/>
            <person name="Lipzen A."/>
            <person name="Lombard V."/>
            <person name="Magnuson J."/>
            <person name="Maillard F."/>
            <person name="Murat C."/>
            <person name="Nolan M."/>
            <person name="Ohm R.A."/>
            <person name="Pangilinan J."/>
            <person name="Pereira M.F."/>
            <person name="Perotto S."/>
            <person name="Peter M."/>
            <person name="Pfister S."/>
            <person name="Riley R."/>
            <person name="Sitrit Y."/>
            <person name="Stielow J.B."/>
            <person name="Szollosi G."/>
            <person name="Zifcakova L."/>
            <person name="Stursova M."/>
            <person name="Spatafora J.W."/>
            <person name="Tedersoo L."/>
            <person name="Vaario L.M."/>
            <person name="Yamada A."/>
            <person name="Yan M."/>
            <person name="Wang P."/>
            <person name="Xu J."/>
            <person name="Bruns T."/>
            <person name="Baldrian P."/>
            <person name="Vilgalys R."/>
            <person name="Dunand C."/>
            <person name="Henrissat B."/>
            <person name="Grigoriev I.V."/>
            <person name="Hibbett D."/>
            <person name="Nagy L.G."/>
            <person name="Martin F.M."/>
        </authorList>
    </citation>
    <scope>NUCLEOTIDE SEQUENCE</scope>
    <source>
        <strain evidence="5">UP504</strain>
    </source>
</reference>
<gene>
    <name evidence="5" type="ORF">BS47DRAFT_1332552</name>
</gene>
<feature type="compositionally biased region" description="Basic and acidic residues" evidence="1">
    <location>
        <begin position="1257"/>
        <end position="1267"/>
    </location>
</feature>
<dbReference type="InterPro" id="IPR052811">
    <property type="entry name" value="Glucose_resp_signaling"/>
</dbReference>